<accession>A0A383AG37</accession>
<feature type="transmembrane region" description="Helical" evidence="1">
    <location>
        <begin position="102"/>
        <end position="118"/>
    </location>
</feature>
<feature type="transmembrane region" description="Helical" evidence="1">
    <location>
        <begin position="7"/>
        <end position="29"/>
    </location>
</feature>
<feature type="transmembrane region" description="Helical" evidence="1">
    <location>
        <begin position="73"/>
        <end position="90"/>
    </location>
</feature>
<dbReference type="EMBL" id="UINC01191476">
    <property type="protein sequence ID" value="SVE06145.1"/>
    <property type="molecule type" value="Genomic_DNA"/>
</dbReference>
<proteinExistence type="predicted"/>
<protein>
    <recommendedName>
        <fullName evidence="3">NADH:quinone oxidoreductase/Mrp antiporter membrane subunit domain-containing protein</fullName>
    </recommendedName>
</protein>
<keyword evidence="1" id="KW-0812">Transmembrane</keyword>
<feature type="transmembrane region" description="Helical" evidence="1">
    <location>
        <begin position="35"/>
        <end position="52"/>
    </location>
</feature>
<feature type="non-terminal residue" evidence="2">
    <location>
        <position position="119"/>
    </location>
</feature>
<sequence>MSNLNSLLCYLPELIIISSILLVIVMDLFSSTKPYSFHVSLVAIFIAGIFLWQNWGESESLFMGMIAIDPFSHYFKAIFLVSTFSIILISRYEKQLDPQYSAEYNSLLLMTLIGLFLMS</sequence>
<keyword evidence="1" id="KW-0472">Membrane</keyword>
<reference evidence="2" key="1">
    <citation type="submission" date="2018-05" db="EMBL/GenBank/DDBJ databases">
        <authorList>
            <person name="Lanie J.A."/>
            <person name="Ng W.-L."/>
            <person name="Kazmierczak K.M."/>
            <person name="Andrzejewski T.M."/>
            <person name="Davidsen T.M."/>
            <person name="Wayne K.J."/>
            <person name="Tettelin H."/>
            <person name="Glass J.I."/>
            <person name="Rusch D."/>
            <person name="Podicherti R."/>
            <person name="Tsui H.-C.T."/>
            <person name="Winkler M.E."/>
        </authorList>
    </citation>
    <scope>NUCLEOTIDE SEQUENCE</scope>
</reference>
<evidence type="ECO:0000256" key="1">
    <source>
        <dbReference type="SAM" id="Phobius"/>
    </source>
</evidence>
<keyword evidence="1" id="KW-1133">Transmembrane helix</keyword>
<gene>
    <name evidence="2" type="ORF">METZ01_LOCUS458999</name>
</gene>
<dbReference type="AlphaFoldDB" id="A0A383AG37"/>
<evidence type="ECO:0008006" key="3">
    <source>
        <dbReference type="Google" id="ProtNLM"/>
    </source>
</evidence>
<evidence type="ECO:0000313" key="2">
    <source>
        <dbReference type="EMBL" id="SVE06145.1"/>
    </source>
</evidence>
<organism evidence="2">
    <name type="scientific">marine metagenome</name>
    <dbReference type="NCBI Taxonomy" id="408172"/>
    <lineage>
        <taxon>unclassified sequences</taxon>
        <taxon>metagenomes</taxon>
        <taxon>ecological metagenomes</taxon>
    </lineage>
</organism>
<name>A0A383AG37_9ZZZZ</name>